<reference evidence="2 3" key="1">
    <citation type="submission" date="2013-08" db="EMBL/GenBank/DDBJ databases">
        <title>Genome sequencing of Cellulomonas bogoriensis 69B4.</title>
        <authorList>
            <person name="Chen F."/>
            <person name="Li Y."/>
            <person name="Wang G."/>
        </authorList>
    </citation>
    <scope>NUCLEOTIDE SEQUENCE [LARGE SCALE GENOMIC DNA]</scope>
    <source>
        <strain evidence="2 3">69B4</strain>
    </source>
</reference>
<proteinExistence type="predicted"/>
<name>A0A0A0BQ66_9CELL</name>
<keyword evidence="1" id="KW-0812">Transmembrane</keyword>
<protein>
    <submittedName>
        <fullName evidence="2">Membrane protein</fullName>
    </submittedName>
</protein>
<evidence type="ECO:0000313" key="2">
    <source>
        <dbReference type="EMBL" id="KGM09214.1"/>
    </source>
</evidence>
<dbReference type="InterPro" id="IPR003425">
    <property type="entry name" value="CCB3/YggT"/>
</dbReference>
<organism evidence="2 3">
    <name type="scientific">Cellulomonas bogoriensis 69B4 = DSM 16987</name>
    <dbReference type="NCBI Taxonomy" id="1386082"/>
    <lineage>
        <taxon>Bacteria</taxon>
        <taxon>Bacillati</taxon>
        <taxon>Actinomycetota</taxon>
        <taxon>Actinomycetes</taxon>
        <taxon>Micrococcales</taxon>
        <taxon>Cellulomonadaceae</taxon>
        <taxon>Cellulomonas</taxon>
    </lineage>
</organism>
<keyword evidence="1" id="KW-1133">Transmembrane helix</keyword>
<dbReference type="AlphaFoldDB" id="A0A0A0BQ66"/>
<dbReference type="Pfam" id="PF02325">
    <property type="entry name" value="CCB3_YggT"/>
    <property type="match status" value="1"/>
</dbReference>
<dbReference type="RefSeq" id="WP_035062381.1">
    <property type="nucleotide sequence ID" value="NZ_AXCZ01000207.1"/>
</dbReference>
<feature type="transmembrane region" description="Helical" evidence="1">
    <location>
        <begin position="6"/>
        <end position="28"/>
    </location>
</feature>
<feature type="transmembrane region" description="Helical" evidence="1">
    <location>
        <begin position="75"/>
        <end position="94"/>
    </location>
</feature>
<dbReference type="GO" id="GO:0016020">
    <property type="term" value="C:membrane"/>
    <property type="evidence" value="ECO:0007669"/>
    <property type="project" value="InterPro"/>
</dbReference>
<gene>
    <name evidence="2" type="ORF">N869_07580</name>
</gene>
<comment type="caution">
    <text evidence="2">The sequence shown here is derived from an EMBL/GenBank/DDBJ whole genome shotgun (WGS) entry which is preliminary data.</text>
</comment>
<dbReference type="EMBL" id="AXCZ01000207">
    <property type="protein sequence ID" value="KGM09214.1"/>
    <property type="molecule type" value="Genomic_DNA"/>
</dbReference>
<keyword evidence="3" id="KW-1185">Reference proteome</keyword>
<dbReference type="OrthoDB" id="3216131at2"/>
<evidence type="ECO:0000313" key="3">
    <source>
        <dbReference type="Proteomes" id="UP000054314"/>
    </source>
</evidence>
<accession>A0A0A0BQ66</accession>
<sequence>MALVFGALYWVVLLFLLLMLVRLVFEWVQVFAREWRPRGIVLVVAEAAYTVTDPPIRAVRRVVPPLGIGGIRLDLGFIIVMFAGWILLNVLQVLA</sequence>
<dbReference type="Proteomes" id="UP000054314">
    <property type="component" value="Unassembled WGS sequence"/>
</dbReference>
<evidence type="ECO:0000256" key="1">
    <source>
        <dbReference type="SAM" id="Phobius"/>
    </source>
</evidence>
<keyword evidence="1" id="KW-0472">Membrane</keyword>